<protein>
    <recommendedName>
        <fullName evidence="17">Folylpolyglutamate synthase</fullName>
        <ecNumber evidence="17">6.3.2.17</ecNumber>
    </recommendedName>
    <alternativeName>
        <fullName evidence="17">Folylpoly-gamma-glutamate synthetase</fullName>
    </alternativeName>
    <alternativeName>
        <fullName evidence="17">Tetrahydrofolylpolyglutamate synthase</fullName>
    </alternativeName>
</protein>
<dbReference type="Gene3D" id="3.90.190.20">
    <property type="entry name" value="Mur ligase, C-terminal domain"/>
    <property type="match status" value="1"/>
</dbReference>
<dbReference type="GO" id="GO:0005829">
    <property type="term" value="C:cytosol"/>
    <property type="evidence" value="ECO:0007669"/>
    <property type="project" value="TreeGrafter"/>
</dbReference>
<evidence type="ECO:0000256" key="4">
    <source>
        <dbReference type="ARBA" id="ARBA00005150"/>
    </source>
</evidence>
<organism evidence="20 21">
    <name type="scientific">Fusarium langsethiae</name>
    <dbReference type="NCBI Taxonomy" id="179993"/>
    <lineage>
        <taxon>Eukaryota</taxon>
        <taxon>Fungi</taxon>
        <taxon>Dikarya</taxon>
        <taxon>Ascomycota</taxon>
        <taxon>Pezizomycotina</taxon>
        <taxon>Sordariomycetes</taxon>
        <taxon>Hypocreomycetidae</taxon>
        <taxon>Hypocreales</taxon>
        <taxon>Nectriaceae</taxon>
        <taxon>Fusarium</taxon>
    </lineage>
</organism>
<evidence type="ECO:0000256" key="12">
    <source>
        <dbReference type="ARBA" id="ARBA00022840"/>
    </source>
</evidence>
<evidence type="ECO:0000256" key="17">
    <source>
        <dbReference type="PIRNR" id="PIRNR038895"/>
    </source>
</evidence>
<dbReference type="OrthoDB" id="10261039at2759"/>
<evidence type="ECO:0000256" key="14">
    <source>
        <dbReference type="ARBA" id="ARBA00023128"/>
    </source>
</evidence>
<feature type="binding site" evidence="19">
    <location>
        <position position="214"/>
    </location>
    <ligand>
        <name>Mg(2+)</name>
        <dbReference type="ChEBI" id="CHEBI:18420"/>
        <label>1</label>
    </ligand>
</feature>
<evidence type="ECO:0000256" key="18">
    <source>
        <dbReference type="PIRSR" id="PIRSR038895-1"/>
    </source>
</evidence>
<keyword evidence="15" id="KW-0472">Membrane</keyword>
<dbReference type="InterPro" id="IPR036565">
    <property type="entry name" value="Mur-like_cat_sf"/>
</dbReference>
<gene>
    <name evidence="20" type="ORF">FLAG1_07510</name>
</gene>
<evidence type="ECO:0000256" key="8">
    <source>
        <dbReference type="ARBA" id="ARBA00022598"/>
    </source>
</evidence>
<dbReference type="Proteomes" id="UP000037904">
    <property type="component" value="Unassembled WGS sequence"/>
</dbReference>
<dbReference type="Gene3D" id="3.40.1190.10">
    <property type="entry name" value="Mur-like, catalytic domain"/>
    <property type="match status" value="1"/>
</dbReference>
<dbReference type="GO" id="GO:0046872">
    <property type="term" value="F:metal ion binding"/>
    <property type="evidence" value="ECO:0007669"/>
    <property type="project" value="UniProtKB-KW"/>
</dbReference>
<feature type="binding site" evidence="18">
    <location>
        <position position="362"/>
    </location>
    <ligand>
        <name>ATP</name>
        <dbReference type="ChEBI" id="CHEBI:30616"/>
    </ligand>
</feature>
<keyword evidence="6" id="KW-0963">Cytoplasm</keyword>
<evidence type="ECO:0000256" key="6">
    <source>
        <dbReference type="ARBA" id="ARBA00022490"/>
    </source>
</evidence>
<keyword evidence="21" id="KW-1185">Reference proteome</keyword>
<keyword evidence="13 19" id="KW-0460">Magnesium</keyword>
<dbReference type="GO" id="GO:0005743">
    <property type="term" value="C:mitochondrial inner membrane"/>
    <property type="evidence" value="ECO:0007669"/>
    <property type="project" value="UniProtKB-SubCell"/>
</dbReference>
<evidence type="ECO:0000313" key="20">
    <source>
        <dbReference type="EMBL" id="KPA39643.1"/>
    </source>
</evidence>
<evidence type="ECO:0000256" key="16">
    <source>
        <dbReference type="ARBA" id="ARBA00047493"/>
    </source>
</evidence>
<keyword evidence="11" id="KW-0999">Mitochondrion inner membrane</keyword>
<keyword evidence="9 19" id="KW-0479">Metal-binding</keyword>
<dbReference type="NCBIfam" id="TIGR01499">
    <property type="entry name" value="folC"/>
    <property type="match status" value="1"/>
</dbReference>
<keyword evidence="12 18" id="KW-0067">ATP-binding</keyword>
<evidence type="ECO:0000256" key="13">
    <source>
        <dbReference type="ARBA" id="ARBA00022842"/>
    </source>
</evidence>
<dbReference type="GO" id="GO:0005759">
    <property type="term" value="C:mitochondrial matrix"/>
    <property type="evidence" value="ECO:0007669"/>
    <property type="project" value="UniProtKB-SubCell"/>
</dbReference>
<keyword evidence="10 18" id="KW-0547">Nucleotide-binding</keyword>
<dbReference type="GO" id="GO:0005524">
    <property type="term" value="F:ATP binding"/>
    <property type="evidence" value="ECO:0007669"/>
    <property type="project" value="UniProtKB-KW"/>
</dbReference>
<accession>A0A0M9ETT1</accession>
<feature type="binding site" evidence="19">
    <location>
        <position position="244"/>
    </location>
    <ligand>
        <name>Mg(2+)</name>
        <dbReference type="ChEBI" id="CHEBI:18420"/>
        <label>1</label>
    </ligand>
</feature>
<evidence type="ECO:0000256" key="10">
    <source>
        <dbReference type="ARBA" id="ARBA00022741"/>
    </source>
</evidence>
<sequence length="518" mass="57126">MLSHNVLSVGKLSHRCASVKGYLTTYTMATRRSISTVSRDYNEALNLLSTLYSNRQVTNLFDKPTSQNASSEPVKDLNALALPEMREWLRRAGYEPKDLIRLKHIHIAGTKGKGSVSAFATGMLRQYETVGTYTSPHLMSPRERIAIQGEQVSQALFTEAFFELWERLSHAAKKEGQSITDANGPNSKPFFFRFMTLLAWHIFLREKIDSVVLECGIGGEYDATNVVPPEAVSAAVISQLGIDHVAMLGDTVEKISWHKAGILKPGVRGFVRRMDEKPSVREILQQRAAEKGAELIELDDASVERWGGVVGKLPGEFQKYNQALAVLAVRHHLGMDVEPTTALLNLPDKMINGLKEATLRGRCEIIQQGHMGWHLDGAHTKESMQEVAKWFAASIGENESAVLVFNQQERDATQLLAVLLDTIQKVTGRENVFSHAFFTRNDHEKSSGGEAGDLTVQTRVAESMGQRAAGCQIKTFDNTQDTVAEARKVAGPNQKVLATGSMHLVGGILRALEPEGLL</sequence>
<comment type="function">
    <text evidence="17">Catalyzes conversion of folates to polyglutamate derivatives allowing concentration of folate compounds in the cell and the intracellular retention of these cofactors, which are important substrates for most of the folate-dependent enzymes that are involved in one-carbon transfer reactions involved in purine, pyrimidine and amino acid synthesis.</text>
</comment>
<evidence type="ECO:0000256" key="11">
    <source>
        <dbReference type="ARBA" id="ARBA00022792"/>
    </source>
</evidence>
<evidence type="ECO:0000256" key="1">
    <source>
        <dbReference type="ARBA" id="ARBA00004273"/>
    </source>
</evidence>
<comment type="pathway">
    <text evidence="4 17">Cofactor biosynthesis; tetrahydrofolylpolyglutamate biosynthesis.</text>
</comment>
<name>A0A0M9ETT1_FUSLA</name>
<evidence type="ECO:0000256" key="15">
    <source>
        <dbReference type="ARBA" id="ARBA00023136"/>
    </source>
</evidence>
<evidence type="ECO:0000256" key="9">
    <source>
        <dbReference type="ARBA" id="ARBA00022723"/>
    </source>
</evidence>
<dbReference type="GO" id="GO:0004326">
    <property type="term" value="F:tetrahydrofolylpolyglutamate synthase activity"/>
    <property type="evidence" value="ECO:0007669"/>
    <property type="project" value="UniProtKB-EC"/>
</dbReference>
<reference evidence="20 21" key="1">
    <citation type="submission" date="2015-04" db="EMBL/GenBank/DDBJ databases">
        <title>The draft genome sequence of Fusarium langsethiae, a T-2/HT-2 mycotoxin producer.</title>
        <authorList>
            <person name="Lysoe E."/>
            <person name="Divon H.H."/>
            <person name="Terzi V."/>
            <person name="Orru L."/>
            <person name="Lamontanara A."/>
            <person name="Kolseth A.-K."/>
            <person name="Frandsen R.J."/>
            <person name="Nielsen K."/>
            <person name="Thrane U."/>
        </authorList>
    </citation>
    <scope>NUCLEOTIDE SEQUENCE [LARGE SCALE GENOMIC DNA]</scope>
    <source>
        <strain evidence="20 21">Fl201059</strain>
    </source>
</reference>
<keyword evidence="8 17" id="KW-0436">Ligase</keyword>
<comment type="catalytic activity">
    <reaction evidence="16 17">
        <text>(6S)-5,6,7,8-tetrahydrofolyl-(gamma-L-Glu)(n) + L-glutamate + ATP = (6S)-5,6,7,8-tetrahydrofolyl-(gamma-L-Glu)(n+1) + ADP + phosphate + H(+)</text>
        <dbReference type="Rhea" id="RHEA:10580"/>
        <dbReference type="Rhea" id="RHEA-COMP:14738"/>
        <dbReference type="Rhea" id="RHEA-COMP:14740"/>
        <dbReference type="ChEBI" id="CHEBI:15378"/>
        <dbReference type="ChEBI" id="CHEBI:29985"/>
        <dbReference type="ChEBI" id="CHEBI:30616"/>
        <dbReference type="ChEBI" id="CHEBI:43474"/>
        <dbReference type="ChEBI" id="CHEBI:141005"/>
        <dbReference type="ChEBI" id="CHEBI:456216"/>
        <dbReference type="EC" id="6.3.2.17"/>
    </reaction>
</comment>
<evidence type="ECO:0000256" key="3">
    <source>
        <dbReference type="ARBA" id="ARBA00004496"/>
    </source>
</evidence>
<dbReference type="AlphaFoldDB" id="A0A0M9ETT1"/>
<keyword evidence="14" id="KW-0496">Mitochondrion</keyword>
<dbReference type="PIRSF" id="PIRSF038895">
    <property type="entry name" value="FPGS"/>
    <property type="match status" value="1"/>
</dbReference>
<comment type="similarity">
    <text evidence="5 17">Belongs to the folylpolyglutamate synthase family.</text>
</comment>
<evidence type="ECO:0000313" key="21">
    <source>
        <dbReference type="Proteomes" id="UP000037904"/>
    </source>
</evidence>
<dbReference type="SUPFAM" id="SSF53623">
    <property type="entry name" value="MurD-like peptide ligases, catalytic domain"/>
    <property type="match status" value="1"/>
</dbReference>
<dbReference type="InterPro" id="IPR018109">
    <property type="entry name" value="Folylpolyglutamate_synth_CS"/>
</dbReference>
<dbReference type="InterPro" id="IPR023600">
    <property type="entry name" value="Folylpolyglutamate_synth_euk"/>
</dbReference>
<comment type="caution">
    <text evidence="20">The sequence shown here is derived from an EMBL/GenBank/DDBJ whole genome shotgun (WGS) entry which is preliminary data.</text>
</comment>
<evidence type="ECO:0000256" key="7">
    <source>
        <dbReference type="ARBA" id="ARBA00022563"/>
    </source>
</evidence>
<dbReference type="PROSITE" id="PS01012">
    <property type="entry name" value="FOLYLPOLYGLU_SYNT_2"/>
    <property type="match status" value="1"/>
</dbReference>
<dbReference type="InterPro" id="IPR036615">
    <property type="entry name" value="Mur_ligase_C_dom_sf"/>
</dbReference>
<comment type="cofactor">
    <cofactor evidence="17">
        <name>a monovalent cation</name>
        <dbReference type="ChEBI" id="CHEBI:60242"/>
    </cofactor>
    <text evidence="17">A monovalent cation.</text>
</comment>
<evidence type="ECO:0000256" key="5">
    <source>
        <dbReference type="ARBA" id="ARBA00008276"/>
    </source>
</evidence>
<dbReference type="GO" id="GO:0006730">
    <property type="term" value="P:one-carbon metabolic process"/>
    <property type="evidence" value="ECO:0007669"/>
    <property type="project" value="UniProtKB-KW"/>
</dbReference>
<dbReference type="EMBL" id="JXCE01000181">
    <property type="protein sequence ID" value="KPA39643.1"/>
    <property type="molecule type" value="Genomic_DNA"/>
</dbReference>
<evidence type="ECO:0000256" key="2">
    <source>
        <dbReference type="ARBA" id="ARBA00004305"/>
    </source>
</evidence>
<feature type="binding site" evidence="19">
    <location>
        <position position="135"/>
    </location>
    <ligand>
        <name>Mg(2+)</name>
        <dbReference type="ChEBI" id="CHEBI:18420"/>
        <label>1</label>
    </ligand>
</feature>
<dbReference type="PANTHER" id="PTHR11136">
    <property type="entry name" value="FOLYLPOLYGLUTAMATE SYNTHASE-RELATED"/>
    <property type="match status" value="1"/>
</dbReference>
<dbReference type="SUPFAM" id="SSF53244">
    <property type="entry name" value="MurD-like peptide ligases, peptide-binding domain"/>
    <property type="match status" value="1"/>
</dbReference>
<dbReference type="EC" id="6.3.2.17" evidence="17"/>
<dbReference type="UniPathway" id="UPA00850"/>
<proteinExistence type="inferred from homology"/>
<feature type="binding site" evidence="18">
    <location>
        <position position="376"/>
    </location>
    <ligand>
        <name>ATP</name>
        <dbReference type="ChEBI" id="CHEBI:30616"/>
    </ligand>
</feature>
<keyword evidence="7 17" id="KW-0554">One-carbon metabolism</keyword>
<dbReference type="PANTHER" id="PTHR11136:SF5">
    <property type="entry name" value="FOLYLPOLYGLUTAMATE SYNTHASE, MITOCHONDRIAL"/>
    <property type="match status" value="1"/>
</dbReference>
<comment type="subcellular location">
    <subcellularLocation>
        <location evidence="3">Cytoplasm</location>
    </subcellularLocation>
    <subcellularLocation>
        <location evidence="1">Mitochondrion inner membrane</location>
    </subcellularLocation>
    <subcellularLocation>
        <location evidence="2">Mitochondrion matrix</location>
    </subcellularLocation>
</comment>
<evidence type="ECO:0000256" key="19">
    <source>
        <dbReference type="PIRSR" id="PIRSR038895-2"/>
    </source>
</evidence>
<dbReference type="InterPro" id="IPR001645">
    <property type="entry name" value="Folylpolyglutamate_synth"/>
</dbReference>